<sequence>MTEEFGNRVPGEVLAFFRAVEQISLPDLWNGYFIGPADWTAEPGMYVMPPTALDNGTYIPESPMATGLRKIAESFEEFLTKLATAAVTATSDPFDPYRP</sequence>
<organism evidence="1 2">
    <name type="scientific">Amycolatopsis cynarae</name>
    <dbReference type="NCBI Taxonomy" id="2995223"/>
    <lineage>
        <taxon>Bacteria</taxon>
        <taxon>Bacillati</taxon>
        <taxon>Actinomycetota</taxon>
        <taxon>Actinomycetes</taxon>
        <taxon>Pseudonocardiales</taxon>
        <taxon>Pseudonocardiaceae</taxon>
        <taxon>Amycolatopsis</taxon>
    </lineage>
</organism>
<evidence type="ECO:0000313" key="2">
    <source>
        <dbReference type="Proteomes" id="UP001163203"/>
    </source>
</evidence>
<dbReference type="Proteomes" id="UP001163203">
    <property type="component" value="Chromosome"/>
</dbReference>
<accession>A0ABY7B9W2</accession>
<evidence type="ECO:0008006" key="3">
    <source>
        <dbReference type="Google" id="ProtNLM"/>
    </source>
</evidence>
<dbReference type="RefSeq" id="WP_268758822.1">
    <property type="nucleotide sequence ID" value="NZ_CP113836.1"/>
</dbReference>
<protein>
    <recommendedName>
        <fullName evidence="3">Knr4/Smi1-like domain-containing protein</fullName>
    </recommendedName>
</protein>
<evidence type="ECO:0000313" key="1">
    <source>
        <dbReference type="EMBL" id="WAL68729.1"/>
    </source>
</evidence>
<keyword evidence="2" id="KW-1185">Reference proteome</keyword>
<reference evidence="1" key="1">
    <citation type="submission" date="2022-11" db="EMBL/GenBank/DDBJ databases">
        <authorList>
            <person name="Mo P."/>
        </authorList>
    </citation>
    <scope>NUCLEOTIDE SEQUENCE</scope>
    <source>
        <strain evidence="1">HUAS 11-8</strain>
    </source>
</reference>
<dbReference type="EMBL" id="CP113836">
    <property type="protein sequence ID" value="WAL68729.1"/>
    <property type="molecule type" value="Genomic_DNA"/>
</dbReference>
<proteinExistence type="predicted"/>
<gene>
    <name evidence="1" type="ORF">ORV05_13425</name>
</gene>
<name>A0ABY7B9W2_9PSEU</name>